<organism evidence="3 4">
    <name type="scientific">Dillenia turbinata</name>
    <dbReference type="NCBI Taxonomy" id="194707"/>
    <lineage>
        <taxon>Eukaryota</taxon>
        <taxon>Viridiplantae</taxon>
        <taxon>Streptophyta</taxon>
        <taxon>Embryophyta</taxon>
        <taxon>Tracheophyta</taxon>
        <taxon>Spermatophyta</taxon>
        <taxon>Magnoliopsida</taxon>
        <taxon>eudicotyledons</taxon>
        <taxon>Gunneridae</taxon>
        <taxon>Pentapetalae</taxon>
        <taxon>Dilleniales</taxon>
        <taxon>Dilleniaceae</taxon>
        <taxon>Dillenia</taxon>
    </lineage>
</organism>
<evidence type="ECO:0000256" key="2">
    <source>
        <dbReference type="PROSITE-ProRule" id="PRU00708"/>
    </source>
</evidence>
<dbReference type="InterPro" id="IPR046848">
    <property type="entry name" value="E_motif"/>
</dbReference>
<keyword evidence="4" id="KW-1185">Reference proteome</keyword>
<dbReference type="GO" id="GO:0003729">
    <property type="term" value="F:mRNA binding"/>
    <property type="evidence" value="ECO:0007669"/>
    <property type="project" value="UniProtKB-ARBA"/>
</dbReference>
<dbReference type="SUPFAM" id="SSF48452">
    <property type="entry name" value="TPR-like"/>
    <property type="match status" value="1"/>
</dbReference>
<feature type="repeat" description="PPR" evidence="2">
    <location>
        <begin position="168"/>
        <end position="202"/>
    </location>
</feature>
<dbReference type="Pfam" id="PF01535">
    <property type="entry name" value="PPR"/>
    <property type="match status" value="6"/>
</dbReference>
<feature type="repeat" description="PPR" evidence="2">
    <location>
        <begin position="470"/>
        <end position="504"/>
    </location>
</feature>
<evidence type="ECO:0000256" key="1">
    <source>
        <dbReference type="ARBA" id="ARBA00022737"/>
    </source>
</evidence>
<proteinExistence type="predicted"/>
<dbReference type="FunFam" id="1.25.40.10:FF:000073">
    <property type="entry name" value="Pentatricopeptide repeat-containing protein chloroplastic"/>
    <property type="match status" value="1"/>
</dbReference>
<gene>
    <name evidence="3" type="ORF">RJ641_011739</name>
</gene>
<feature type="repeat" description="PPR" evidence="2">
    <location>
        <begin position="269"/>
        <end position="303"/>
    </location>
</feature>
<dbReference type="AlphaFoldDB" id="A0AAN8UX03"/>
<dbReference type="Proteomes" id="UP001370490">
    <property type="component" value="Unassembled WGS sequence"/>
</dbReference>
<dbReference type="NCBIfam" id="TIGR00756">
    <property type="entry name" value="PPR"/>
    <property type="match status" value="7"/>
</dbReference>
<sequence>MVVSACAELHSVKYGKAIHGLSSKLGIFNGNSAIGSSFVYMYSKCGEMDDAHVVFDEILVRDVVAWTALVIGYVQNGESEKGLVCFRDMHRIGRDNGERPNCRTFEGALQACGNLGAVLEGRCLHGLAIKTGIFQCAQAVESSLLFMYCRCGTPEEAYISFCEVSDRDLTSWTSIISVYAKKGCVRECIVLFSEMQASGVHPDEIVLSCMLLGFGNSMRISEGKAFHGYIIRASYELDQSVCNALLSMYCKFGLFDHGEKLFGGVCERNMESWNIIVDGYGRIGLETKCIELFREMQYIGVECDFSSLVTVINSCSQLGATQLGMSLHCYVIKKLAVVDISVWNSLLNMYGKCGKFAFAWSLFSRTRRDTMTWNTLISVYNQIGHFSEALSLFDKMISENAKPDSITFRNLLSACSNLASLENGERIHSYIKKEKFELNLSLATALVDMYAKCGQLERSREVFNLMKERDVIAWNVMISGYGMHGDVQSAIEIFGQMEESNVHPSEVTFLVLLAACAHAGLIKEGKYLFHRMQFYGLSPMLKHYACMVDLLGRSGDLQEAESLVLSMPIPPDSGIWGTLLSACHMHNDVEMGIRIGKQAIDSDPKNDGYYVLLSNMYWSMGKWEEAEQVRGLMKENRVKKNAGWSVT</sequence>
<protein>
    <submittedName>
        <fullName evidence="3">E motif</fullName>
    </submittedName>
</protein>
<dbReference type="InterPro" id="IPR002885">
    <property type="entry name" value="PPR_rpt"/>
</dbReference>
<dbReference type="Pfam" id="PF13041">
    <property type="entry name" value="PPR_2"/>
    <property type="match status" value="3"/>
</dbReference>
<evidence type="ECO:0000313" key="3">
    <source>
        <dbReference type="EMBL" id="KAK6923435.1"/>
    </source>
</evidence>
<dbReference type="PANTHER" id="PTHR47926">
    <property type="entry name" value="PENTATRICOPEPTIDE REPEAT-CONTAINING PROTEIN"/>
    <property type="match status" value="1"/>
</dbReference>
<dbReference type="EMBL" id="JBAMMX010000018">
    <property type="protein sequence ID" value="KAK6923435.1"/>
    <property type="molecule type" value="Genomic_DNA"/>
</dbReference>
<dbReference type="FunFam" id="1.25.40.10:FF:000090">
    <property type="entry name" value="Pentatricopeptide repeat-containing protein, chloroplastic"/>
    <property type="match status" value="1"/>
</dbReference>
<dbReference type="Gene3D" id="1.25.40.10">
    <property type="entry name" value="Tetratricopeptide repeat domain"/>
    <property type="match status" value="6"/>
</dbReference>
<dbReference type="Pfam" id="PF20431">
    <property type="entry name" value="E_motif"/>
    <property type="match status" value="1"/>
</dbReference>
<accession>A0AAN8UX03</accession>
<feature type="repeat" description="PPR" evidence="2">
    <location>
        <begin position="439"/>
        <end position="469"/>
    </location>
</feature>
<feature type="repeat" description="PPR" evidence="2">
    <location>
        <begin position="369"/>
        <end position="403"/>
    </location>
</feature>
<dbReference type="PANTHER" id="PTHR47926:SF397">
    <property type="entry name" value="(WILD MALAYSIAN BANANA) HYPOTHETICAL PROTEIN"/>
    <property type="match status" value="1"/>
</dbReference>
<dbReference type="FunFam" id="1.25.40.10:FF:000883">
    <property type="entry name" value="Pentatricopeptide repeat-containing protein"/>
    <property type="match status" value="1"/>
</dbReference>
<dbReference type="PROSITE" id="PS51375">
    <property type="entry name" value="PPR"/>
    <property type="match status" value="7"/>
</dbReference>
<feature type="repeat" description="PPR" evidence="2">
    <location>
        <begin position="62"/>
        <end position="96"/>
    </location>
</feature>
<name>A0AAN8UX03_9MAGN</name>
<feature type="repeat" description="PPR" evidence="2">
    <location>
        <begin position="505"/>
        <end position="539"/>
    </location>
</feature>
<keyword evidence="1" id="KW-0677">Repeat</keyword>
<dbReference type="GO" id="GO:0009451">
    <property type="term" value="P:RNA modification"/>
    <property type="evidence" value="ECO:0007669"/>
    <property type="project" value="InterPro"/>
</dbReference>
<evidence type="ECO:0000313" key="4">
    <source>
        <dbReference type="Proteomes" id="UP001370490"/>
    </source>
</evidence>
<reference evidence="3 4" key="1">
    <citation type="submission" date="2023-12" db="EMBL/GenBank/DDBJ databases">
        <title>A high-quality genome assembly for Dillenia turbinata (Dilleniales).</title>
        <authorList>
            <person name="Chanderbali A."/>
        </authorList>
    </citation>
    <scope>NUCLEOTIDE SEQUENCE [LARGE SCALE GENOMIC DNA]</scope>
    <source>
        <strain evidence="3">LSX21</strain>
        <tissue evidence="3">Leaf</tissue>
    </source>
</reference>
<dbReference type="InterPro" id="IPR046960">
    <property type="entry name" value="PPR_At4g14850-like_plant"/>
</dbReference>
<comment type="caution">
    <text evidence="3">The sequence shown here is derived from an EMBL/GenBank/DDBJ whole genome shotgun (WGS) entry which is preliminary data.</text>
</comment>
<dbReference type="InterPro" id="IPR011990">
    <property type="entry name" value="TPR-like_helical_dom_sf"/>
</dbReference>